<dbReference type="Gene3D" id="3.40.50.1000">
    <property type="entry name" value="HAD superfamily/HAD-like"/>
    <property type="match status" value="1"/>
</dbReference>
<dbReference type="PANTHER" id="PTHR46193:SF10">
    <property type="entry name" value="6-PHOSPHOGLUCONATE PHOSPHATASE"/>
    <property type="match status" value="1"/>
</dbReference>
<dbReference type="Proteomes" id="UP001551482">
    <property type="component" value="Unassembled WGS sequence"/>
</dbReference>
<evidence type="ECO:0000313" key="5">
    <source>
        <dbReference type="EMBL" id="MEU8133117.1"/>
    </source>
</evidence>
<dbReference type="Gene3D" id="1.10.150.240">
    <property type="entry name" value="Putative phosphatase, domain 2"/>
    <property type="match status" value="1"/>
</dbReference>
<evidence type="ECO:0000256" key="2">
    <source>
        <dbReference type="ARBA" id="ARBA00006171"/>
    </source>
</evidence>
<evidence type="ECO:0000256" key="1">
    <source>
        <dbReference type="ARBA" id="ARBA00001946"/>
    </source>
</evidence>
<evidence type="ECO:0000256" key="3">
    <source>
        <dbReference type="ARBA" id="ARBA00022723"/>
    </source>
</evidence>
<sequence length="219" mass="23058">MTRVPRPGLVIFDNDGVLVDSERIANAVMADLLTGYGVPTTTEEAIRDYMGGSMALVRARVRERHGSDLPSAFEDAYHQAAFAAFRAELVAVAGVSDLLDALVAADIPYCVASSGTHERIRLTLTTTGLIDRFADAVIFSSQDVAHGKPAPDLFLLAAEKMGFAPEDCAVIEDSPLGVTAARAAGMRVYGHTALTPPGRLADADALFAAMTEVPALLGL</sequence>
<dbReference type="RefSeq" id="WP_358350060.1">
    <property type="nucleotide sequence ID" value="NZ_JBEZFP010000011.1"/>
</dbReference>
<dbReference type="SFLD" id="SFLDS00003">
    <property type="entry name" value="Haloacid_Dehalogenase"/>
    <property type="match status" value="1"/>
</dbReference>
<dbReference type="InterPro" id="IPR023198">
    <property type="entry name" value="PGP-like_dom2"/>
</dbReference>
<dbReference type="NCBIfam" id="TIGR01509">
    <property type="entry name" value="HAD-SF-IA-v3"/>
    <property type="match status" value="1"/>
</dbReference>
<dbReference type="GO" id="GO:0016787">
    <property type="term" value="F:hydrolase activity"/>
    <property type="evidence" value="ECO:0007669"/>
    <property type="project" value="UniProtKB-KW"/>
</dbReference>
<name>A0ABV3DD35_9ACTN</name>
<keyword evidence="4" id="KW-0460">Magnesium</keyword>
<proteinExistence type="inferred from homology"/>
<dbReference type="CDD" id="cd07526">
    <property type="entry name" value="HAD_BPGM_like"/>
    <property type="match status" value="1"/>
</dbReference>
<dbReference type="Pfam" id="PF00702">
    <property type="entry name" value="Hydrolase"/>
    <property type="match status" value="1"/>
</dbReference>
<dbReference type="InterPro" id="IPR006439">
    <property type="entry name" value="HAD-SF_hydro_IA"/>
</dbReference>
<comment type="caution">
    <text evidence="5">The sequence shown here is derived from an EMBL/GenBank/DDBJ whole genome shotgun (WGS) entry which is preliminary data.</text>
</comment>
<evidence type="ECO:0000256" key="4">
    <source>
        <dbReference type="ARBA" id="ARBA00022842"/>
    </source>
</evidence>
<dbReference type="SUPFAM" id="SSF56784">
    <property type="entry name" value="HAD-like"/>
    <property type="match status" value="1"/>
</dbReference>
<keyword evidence="6" id="KW-1185">Reference proteome</keyword>
<keyword evidence="3" id="KW-0479">Metal-binding</keyword>
<protein>
    <submittedName>
        <fullName evidence="5">HAD family hydrolase</fullName>
        <ecNumber evidence="5">3.1.3.-</ecNumber>
    </submittedName>
</protein>
<evidence type="ECO:0000313" key="6">
    <source>
        <dbReference type="Proteomes" id="UP001551482"/>
    </source>
</evidence>
<dbReference type="InterPro" id="IPR036412">
    <property type="entry name" value="HAD-like_sf"/>
</dbReference>
<keyword evidence="5" id="KW-0378">Hydrolase</keyword>
<dbReference type="InterPro" id="IPR023214">
    <property type="entry name" value="HAD_sf"/>
</dbReference>
<dbReference type="EMBL" id="JBEZFP010000011">
    <property type="protein sequence ID" value="MEU8133117.1"/>
    <property type="molecule type" value="Genomic_DNA"/>
</dbReference>
<dbReference type="InterPro" id="IPR051600">
    <property type="entry name" value="Beta-PGM-like"/>
</dbReference>
<dbReference type="SFLD" id="SFLDG01129">
    <property type="entry name" value="C1.5:_HAD__Beta-PGM__Phosphata"/>
    <property type="match status" value="1"/>
</dbReference>
<comment type="similarity">
    <text evidence="2">Belongs to the HAD-like hydrolase superfamily. CbbY/CbbZ/Gph/YieH family.</text>
</comment>
<accession>A0ABV3DD35</accession>
<dbReference type="SFLD" id="SFLDG01135">
    <property type="entry name" value="C1.5.6:_HAD__Beta-PGM__Phospha"/>
    <property type="match status" value="1"/>
</dbReference>
<comment type="cofactor">
    <cofactor evidence="1">
        <name>Mg(2+)</name>
        <dbReference type="ChEBI" id="CHEBI:18420"/>
    </cofactor>
</comment>
<gene>
    <name evidence="5" type="ORF">AB0C36_06370</name>
</gene>
<organism evidence="5 6">
    <name type="scientific">Streptodolium elevatio</name>
    <dbReference type="NCBI Taxonomy" id="3157996"/>
    <lineage>
        <taxon>Bacteria</taxon>
        <taxon>Bacillati</taxon>
        <taxon>Actinomycetota</taxon>
        <taxon>Actinomycetes</taxon>
        <taxon>Kitasatosporales</taxon>
        <taxon>Streptomycetaceae</taxon>
        <taxon>Streptodolium</taxon>
    </lineage>
</organism>
<reference evidence="5 6" key="1">
    <citation type="submission" date="2024-06" db="EMBL/GenBank/DDBJ databases">
        <title>The Natural Products Discovery Center: Release of the First 8490 Sequenced Strains for Exploring Actinobacteria Biosynthetic Diversity.</title>
        <authorList>
            <person name="Kalkreuter E."/>
            <person name="Kautsar S.A."/>
            <person name="Yang D."/>
            <person name="Bader C.D."/>
            <person name="Teijaro C.N."/>
            <person name="Fluegel L."/>
            <person name="Davis C.M."/>
            <person name="Simpson J.R."/>
            <person name="Lauterbach L."/>
            <person name="Steele A.D."/>
            <person name="Gui C."/>
            <person name="Meng S."/>
            <person name="Li G."/>
            <person name="Viehrig K."/>
            <person name="Ye F."/>
            <person name="Su P."/>
            <person name="Kiefer A.F."/>
            <person name="Nichols A."/>
            <person name="Cepeda A.J."/>
            <person name="Yan W."/>
            <person name="Fan B."/>
            <person name="Jiang Y."/>
            <person name="Adhikari A."/>
            <person name="Zheng C.-J."/>
            <person name="Schuster L."/>
            <person name="Cowan T.M."/>
            <person name="Smanski M.J."/>
            <person name="Chevrette M.G."/>
            <person name="De Carvalho L.P.S."/>
            <person name="Shen B."/>
        </authorList>
    </citation>
    <scope>NUCLEOTIDE SEQUENCE [LARGE SCALE GENOMIC DNA]</scope>
    <source>
        <strain evidence="5 6">NPDC048946</strain>
    </source>
</reference>
<dbReference type="EC" id="3.1.3.-" evidence="5"/>
<dbReference type="PANTHER" id="PTHR46193">
    <property type="entry name" value="6-PHOSPHOGLUCONATE PHOSPHATASE"/>
    <property type="match status" value="1"/>
</dbReference>